<dbReference type="InterPro" id="IPR003439">
    <property type="entry name" value="ABC_transporter-like_ATP-bd"/>
</dbReference>
<dbReference type="GO" id="GO:0016887">
    <property type="term" value="F:ATP hydrolysis activity"/>
    <property type="evidence" value="ECO:0007669"/>
    <property type="project" value="InterPro"/>
</dbReference>
<accession>M0PBZ5</accession>
<sequence length="262" mass="28249">MTTVLKTESLRKQFGELTAVDDVSIEIDDGDITSIIGPNGAGKTTFYNLLTGVLQPTAGSIWLRSGDGATDDGGGLREITDAEPHEVAQAGLSRSYQITNIFEGLTVRENVRVARISHERTRLDFRSRATGDEAIEADIEELLELTGLTDIADTPCDTLSHGEKRTVEIALALAIEPDVFLMDEPTAGMNPTEVTEIVSLIRELDADLDATFVVTEHNMDVVTDISDRIVVLAEGSILADGTPDDVLTDERVTEAYLGSDSV</sequence>
<protein>
    <recommendedName>
        <fullName evidence="7">Probable branched-chain amino acid transport ATP-binding protein LivG</fullName>
    </recommendedName>
</protein>
<dbReference type="SUPFAM" id="SSF52540">
    <property type="entry name" value="P-loop containing nucleoside triphosphate hydrolases"/>
    <property type="match status" value="1"/>
</dbReference>
<gene>
    <name evidence="9" type="ORF">C461_12019</name>
</gene>
<evidence type="ECO:0000256" key="1">
    <source>
        <dbReference type="ARBA" id="ARBA00005417"/>
    </source>
</evidence>
<dbReference type="CDD" id="cd03219">
    <property type="entry name" value="ABC_Mj1267_LivG_branched"/>
    <property type="match status" value="1"/>
</dbReference>
<dbReference type="RefSeq" id="WP_008001547.1">
    <property type="nucleotide sequence ID" value="NZ_AOJI01000027.1"/>
</dbReference>
<keyword evidence="3" id="KW-0547">Nucleotide-binding</keyword>
<dbReference type="Pfam" id="PF00005">
    <property type="entry name" value="ABC_tran"/>
    <property type="match status" value="1"/>
</dbReference>
<dbReference type="STRING" id="1230454.C461_12019"/>
<dbReference type="InterPro" id="IPR027417">
    <property type="entry name" value="P-loop_NTPase"/>
</dbReference>
<dbReference type="OrthoDB" id="44250at2157"/>
<dbReference type="Gene3D" id="3.40.50.300">
    <property type="entry name" value="P-loop containing nucleotide triphosphate hydrolases"/>
    <property type="match status" value="1"/>
</dbReference>
<keyword evidence="2" id="KW-0813">Transport</keyword>
<evidence type="ECO:0000256" key="3">
    <source>
        <dbReference type="ARBA" id="ARBA00022741"/>
    </source>
</evidence>
<dbReference type="GO" id="GO:0006865">
    <property type="term" value="P:amino acid transport"/>
    <property type="evidence" value="ECO:0007669"/>
    <property type="project" value="UniProtKB-KW"/>
</dbReference>
<dbReference type="SMART" id="SM00382">
    <property type="entry name" value="AAA"/>
    <property type="match status" value="1"/>
</dbReference>
<dbReference type="Proteomes" id="UP000011575">
    <property type="component" value="Unassembled WGS sequence"/>
</dbReference>
<dbReference type="PATRIC" id="fig|1230454.4.peg.2415"/>
<keyword evidence="10" id="KW-1185">Reference proteome</keyword>
<evidence type="ECO:0000313" key="9">
    <source>
        <dbReference type="EMBL" id="EMA66360.1"/>
    </source>
</evidence>
<proteinExistence type="inferred from homology"/>
<comment type="function">
    <text evidence="6">Probable component of a branched-chain amino-acid transport system.</text>
</comment>
<evidence type="ECO:0000256" key="7">
    <source>
        <dbReference type="ARBA" id="ARBA00072811"/>
    </source>
</evidence>
<dbReference type="InterPro" id="IPR032823">
    <property type="entry name" value="BCA_ABC_TP_C"/>
</dbReference>
<dbReference type="FunFam" id="3.40.50.300:FF:000421">
    <property type="entry name" value="Branched-chain amino acid ABC transporter ATP-binding protein"/>
    <property type="match status" value="1"/>
</dbReference>
<dbReference type="GO" id="GO:0005886">
    <property type="term" value="C:plasma membrane"/>
    <property type="evidence" value="ECO:0007669"/>
    <property type="project" value="TreeGrafter"/>
</dbReference>
<reference evidence="9 10" key="1">
    <citation type="journal article" date="2014" name="PLoS Genet.">
        <title>Phylogenetically driven sequencing of extremely halophilic archaea reveals strategies for static and dynamic osmo-response.</title>
        <authorList>
            <person name="Becker E.A."/>
            <person name="Seitzer P.M."/>
            <person name="Tritt A."/>
            <person name="Larsen D."/>
            <person name="Krusor M."/>
            <person name="Yao A.I."/>
            <person name="Wu D."/>
            <person name="Madern D."/>
            <person name="Eisen J.A."/>
            <person name="Darling A.E."/>
            <person name="Facciotti M.T."/>
        </authorList>
    </citation>
    <scope>NUCLEOTIDE SEQUENCE [LARGE SCALE GENOMIC DNA]</scope>
    <source>
        <strain evidence="9 10">JCM 13560</strain>
    </source>
</reference>
<name>M0PBZ5_9EURY</name>
<organism evidence="9 10">
    <name type="scientific">Halorubrum aidingense JCM 13560</name>
    <dbReference type="NCBI Taxonomy" id="1230454"/>
    <lineage>
        <taxon>Archaea</taxon>
        <taxon>Methanobacteriati</taxon>
        <taxon>Methanobacteriota</taxon>
        <taxon>Stenosarchaea group</taxon>
        <taxon>Halobacteria</taxon>
        <taxon>Halobacteriales</taxon>
        <taxon>Haloferacaceae</taxon>
        <taxon>Halorubrum</taxon>
    </lineage>
</organism>
<dbReference type="InterPro" id="IPR003593">
    <property type="entry name" value="AAA+_ATPase"/>
</dbReference>
<evidence type="ECO:0000313" key="10">
    <source>
        <dbReference type="Proteomes" id="UP000011575"/>
    </source>
</evidence>
<evidence type="ECO:0000256" key="4">
    <source>
        <dbReference type="ARBA" id="ARBA00022840"/>
    </source>
</evidence>
<feature type="domain" description="ABC transporter" evidence="8">
    <location>
        <begin position="5"/>
        <end position="259"/>
    </location>
</feature>
<dbReference type="EMBL" id="AOJI01000027">
    <property type="protein sequence ID" value="EMA66360.1"/>
    <property type="molecule type" value="Genomic_DNA"/>
</dbReference>
<keyword evidence="5" id="KW-0029">Amino-acid transport</keyword>
<dbReference type="GO" id="GO:0005524">
    <property type="term" value="F:ATP binding"/>
    <property type="evidence" value="ECO:0007669"/>
    <property type="project" value="UniProtKB-KW"/>
</dbReference>
<comment type="caution">
    <text evidence="9">The sequence shown here is derived from an EMBL/GenBank/DDBJ whole genome shotgun (WGS) entry which is preliminary data.</text>
</comment>
<dbReference type="InterPro" id="IPR051120">
    <property type="entry name" value="ABC_AA/LPS_Transport"/>
</dbReference>
<evidence type="ECO:0000256" key="6">
    <source>
        <dbReference type="ARBA" id="ARBA00056071"/>
    </source>
</evidence>
<dbReference type="PROSITE" id="PS50893">
    <property type="entry name" value="ABC_TRANSPORTER_2"/>
    <property type="match status" value="1"/>
</dbReference>
<dbReference type="PANTHER" id="PTHR45772">
    <property type="entry name" value="CONSERVED COMPONENT OF ABC TRANSPORTER FOR NATURAL AMINO ACIDS-RELATED"/>
    <property type="match status" value="1"/>
</dbReference>
<comment type="similarity">
    <text evidence="1">Belongs to the ABC transporter superfamily.</text>
</comment>
<dbReference type="AlphaFoldDB" id="M0PBZ5"/>
<evidence type="ECO:0000256" key="2">
    <source>
        <dbReference type="ARBA" id="ARBA00022448"/>
    </source>
</evidence>
<keyword evidence="4" id="KW-0067">ATP-binding</keyword>
<dbReference type="PANTHER" id="PTHR45772:SF3">
    <property type="entry name" value="ABC TRANSPORTER ATP-BINDING PROTEIN"/>
    <property type="match status" value="1"/>
</dbReference>
<evidence type="ECO:0000259" key="8">
    <source>
        <dbReference type="PROSITE" id="PS50893"/>
    </source>
</evidence>
<dbReference type="Pfam" id="PF12399">
    <property type="entry name" value="BCA_ABC_TP_C"/>
    <property type="match status" value="1"/>
</dbReference>
<evidence type="ECO:0000256" key="5">
    <source>
        <dbReference type="ARBA" id="ARBA00022970"/>
    </source>
</evidence>